<proteinExistence type="predicted"/>
<gene>
    <name evidence="2" type="ORF">HMPREF1624_05450</name>
</gene>
<feature type="compositionally biased region" description="Polar residues" evidence="1">
    <location>
        <begin position="128"/>
        <end position="138"/>
    </location>
</feature>
<feature type="region of interest" description="Disordered" evidence="1">
    <location>
        <begin position="108"/>
        <end position="182"/>
    </location>
</feature>
<dbReference type="Proteomes" id="UP000018087">
    <property type="component" value="Unassembled WGS sequence"/>
</dbReference>
<reference evidence="3" key="1">
    <citation type="journal article" date="2014" name="Genome Announc.">
        <title>Genome sequence of the pathogenic fungus Sporothrix schenckii (ATCC 58251).</title>
        <authorList>
            <person name="Cuomo C.A."/>
            <person name="Rodriguez-Del Valle N."/>
            <person name="Perez-Sanchez L."/>
            <person name="Abouelleil A."/>
            <person name="Goldberg J."/>
            <person name="Young S."/>
            <person name="Zeng Q."/>
            <person name="Birren B.W."/>
        </authorList>
    </citation>
    <scope>NUCLEOTIDE SEQUENCE [LARGE SCALE GENOMIC DNA]</scope>
    <source>
        <strain evidence="3">ATCC 58251 / de Perez 2211183</strain>
    </source>
</reference>
<accession>U7PSN7</accession>
<protein>
    <submittedName>
        <fullName evidence="2">Uncharacterized protein</fullName>
    </submittedName>
</protein>
<evidence type="ECO:0000256" key="1">
    <source>
        <dbReference type="SAM" id="MobiDB-lite"/>
    </source>
</evidence>
<name>U7PSN7_SPOS1</name>
<organism evidence="2 3">
    <name type="scientific">Sporothrix schenckii (strain ATCC 58251 / de Perez 2211183)</name>
    <name type="common">Rose-picker's disease fungus</name>
    <dbReference type="NCBI Taxonomy" id="1391915"/>
    <lineage>
        <taxon>Eukaryota</taxon>
        <taxon>Fungi</taxon>
        <taxon>Dikarya</taxon>
        <taxon>Ascomycota</taxon>
        <taxon>Pezizomycotina</taxon>
        <taxon>Sordariomycetes</taxon>
        <taxon>Sordariomycetidae</taxon>
        <taxon>Ophiostomatales</taxon>
        <taxon>Ophiostomataceae</taxon>
        <taxon>Sporothrix</taxon>
    </lineage>
</organism>
<dbReference type="HOGENOM" id="CLU_129420_0_0_1"/>
<keyword evidence="3" id="KW-1185">Reference proteome</keyword>
<feature type="region of interest" description="Disordered" evidence="1">
    <location>
        <begin position="1"/>
        <end position="31"/>
    </location>
</feature>
<dbReference type="eggNOG" id="ENOG502RJUT">
    <property type="taxonomic scope" value="Eukaryota"/>
</dbReference>
<evidence type="ECO:0000313" key="2">
    <source>
        <dbReference type="EMBL" id="ERS98663.1"/>
    </source>
</evidence>
<dbReference type="EMBL" id="KI440846">
    <property type="protein sequence ID" value="ERS98663.1"/>
    <property type="molecule type" value="Genomic_DNA"/>
</dbReference>
<dbReference type="STRING" id="1391915.U7PSN7"/>
<feature type="compositionally biased region" description="Polar residues" evidence="1">
    <location>
        <begin position="108"/>
        <end position="117"/>
    </location>
</feature>
<evidence type="ECO:0000313" key="3">
    <source>
        <dbReference type="Proteomes" id="UP000018087"/>
    </source>
</evidence>
<feature type="compositionally biased region" description="Polar residues" evidence="1">
    <location>
        <begin position="147"/>
        <end position="166"/>
    </location>
</feature>
<dbReference type="OrthoDB" id="5209158at2759"/>
<dbReference type="AlphaFoldDB" id="U7PSN7"/>
<feature type="compositionally biased region" description="Basic and acidic residues" evidence="1">
    <location>
        <begin position="118"/>
        <end position="127"/>
    </location>
</feature>
<sequence length="182" mass="19720">MSIDSIMHSVPPKSPTLSNRSSRDYDTGFPEPFCGNGNTTLRHPDANTGPDACISSDDIAIDHVYMRSRRSFLHRNKRAPLSHGKLTAAELQAYNELSSIVEIPSRTDVLSSAGSLRTDSRQSKDGSESLNRPSSSAHSDVAGLRSINGTLGRANSVSAQPTTSHSGFPRSGSVFRKFRHHD</sequence>